<dbReference type="AlphaFoldDB" id="A0AAV0DID4"/>
<evidence type="ECO:0000313" key="3">
    <source>
        <dbReference type="Proteomes" id="UP001152523"/>
    </source>
</evidence>
<accession>A0AAV0DID4</accession>
<proteinExistence type="predicted"/>
<evidence type="ECO:0000313" key="2">
    <source>
        <dbReference type="EMBL" id="CAH9099134.1"/>
    </source>
</evidence>
<evidence type="ECO:0000256" key="1">
    <source>
        <dbReference type="SAM" id="MobiDB-lite"/>
    </source>
</evidence>
<sequence>MAVVPDEDVFRLQVSVDNTQRVKILQCDEHLGGVEADGVNRQPVSGLFPEQRVEVSIGAEIHEEAGVMGDFQMGVERREERVVQHGEDLRLRLDLRRLLGGERVPVDDFQGEIGVLGVPETAEEHPAEVPGPDEAVELQMPEMEGPIGGEGGGGLDGRPVRALPPVRAVVEVRDGSGRVCGGGSGGKTVVEAES</sequence>
<organism evidence="2 3">
    <name type="scientific">Cuscuta epithymum</name>
    <dbReference type="NCBI Taxonomy" id="186058"/>
    <lineage>
        <taxon>Eukaryota</taxon>
        <taxon>Viridiplantae</taxon>
        <taxon>Streptophyta</taxon>
        <taxon>Embryophyta</taxon>
        <taxon>Tracheophyta</taxon>
        <taxon>Spermatophyta</taxon>
        <taxon>Magnoliopsida</taxon>
        <taxon>eudicotyledons</taxon>
        <taxon>Gunneridae</taxon>
        <taxon>Pentapetalae</taxon>
        <taxon>asterids</taxon>
        <taxon>lamiids</taxon>
        <taxon>Solanales</taxon>
        <taxon>Convolvulaceae</taxon>
        <taxon>Cuscuteae</taxon>
        <taxon>Cuscuta</taxon>
        <taxon>Cuscuta subgen. Cuscuta</taxon>
    </lineage>
</organism>
<feature type="region of interest" description="Disordered" evidence="1">
    <location>
        <begin position="175"/>
        <end position="194"/>
    </location>
</feature>
<gene>
    <name evidence="2" type="ORF">CEPIT_LOCUS14790</name>
</gene>
<dbReference type="Proteomes" id="UP001152523">
    <property type="component" value="Unassembled WGS sequence"/>
</dbReference>
<keyword evidence="3" id="KW-1185">Reference proteome</keyword>
<dbReference type="EMBL" id="CAMAPF010000104">
    <property type="protein sequence ID" value="CAH9099134.1"/>
    <property type="molecule type" value="Genomic_DNA"/>
</dbReference>
<name>A0AAV0DID4_9ASTE</name>
<comment type="caution">
    <text evidence="2">The sequence shown here is derived from an EMBL/GenBank/DDBJ whole genome shotgun (WGS) entry which is preliminary data.</text>
</comment>
<reference evidence="2" key="1">
    <citation type="submission" date="2022-07" db="EMBL/GenBank/DDBJ databases">
        <authorList>
            <person name="Macas J."/>
            <person name="Novak P."/>
            <person name="Neumann P."/>
        </authorList>
    </citation>
    <scope>NUCLEOTIDE SEQUENCE</scope>
</reference>
<protein>
    <submittedName>
        <fullName evidence="2">Uncharacterized protein</fullName>
    </submittedName>
</protein>